<dbReference type="EMBL" id="JAGGKT010000001">
    <property type="protein sequence ID" value="MBP1930581.1"/>
    <property type="molecule type" value="Genomic_DNA"/>
</dbReference>
<feature type="transmembrane region" description="Helical" evidence="9">
    <location>
        <begin position="249"/>
        <end position="271"/>
    </location>
</feature>
<feature type="transmembrane region" description="Helical" evidence="9">
    <location>
        <begin position="215"/>
        <end position="237"/>
    </location>
</feature>
<evidence type="ECO:0000256" key="4">
    <source>
        <dbReference type="ARBA" id="ARBA00022475"/>
    </source>
</evidence>
<evidence type="ECO:0000256" key="9">
    <source>
        <dbReference type="SAM" id="Phobius"/>
    </source>
</evidence>
<evidence type="ECO:0000256" key="2">
    <source>
        <dbReference type="ARBA" id="ARBA00007520"/>
    </source>
</evidence>
<accession>A0ABS4GJZ6</accession>
<keyword evidence="6 9" id="KW-1133">Transmembrane helix</keyword>
<keyword evidence="7 9" id="KW-0472">Membrane</keyword>
<keyword evidence="4" id="KW-1003">Cell membrane</keyword>
<feature type="transmembrane region" description="Helical" evidence="9">
    <location>
        <begin position="163"/>
        <end position="187"/>
    </location>
</feature>
<dbReference type="CDD" id="cd17474">
    <property type="entry name" value="MFS_YfmO_like"/>
    <property type="match status" value="1"/>
</dbReference>
<dbReference type="PROSITE" id="PS50850">
    <property type="entry name" value="MFS"/>
    <property type="match status" value="1"/>
</dbReference>
<name>A0ABS4GJZ6_9BACL</name>
<gene>
    <name evidence="11" type="ORF">J2Z37_000568</name>
</gene>
<evidence type="ECO:0000259" key="10">
    <source>
        <dbReference type="PROSITE" id="PS50850"/>
    </source>
</evidence>
<evidence type="ECO:0000256" key="1">
    <source>
        <dbReference type="ARBA" id="ARBA00004651"/>
    </source>
</evidence>
<keyword evidence="12" id="KW-1185">Reference proteome</keyword>
<evidence type="ECO:0000256" key="8">
    <source>
        <dbReference type="SAM" id="MobiDB-lite"/>
    </source>
</evidence>
<protein>
    <submittedName>
        <fullName evidence="11">ACDE family multidrug resistance protein</fullName>
    </submittedName>
</protein>
<evidence type="ECO:0000313" key="11">
    <source>
        <dbReference type="EMBL" id="MBP1930581.1"/>
    </source>
</evidence>
<feature type="transmembrane region" description="Helical" evidence="9">
    <location>
        <begin position="371"/>
        <end position="391"/>
    </location>
</feature>
<dbReference type="InterPro" id="IPR001958">
    <property type="entry name" value="Tet-R_TetA/multi-R_MdtG-like"/>
</dbReference>
<dbReference type="Pfam" id="PF07690">
    <property type="entry name" value="MFS_1"/>
    <property type="match status" value="2"/>
</dbReference>
<dbReference type="Proteomes" id="UP001519343">
    <property type="component" value="Unassembled WGS sequence"/>
</dbReference>
<feature type="region of interest" description="Disordered" evidence="8">
    <location>
        <begin position="397"/>
        <end position="421"/>
    </location>
</feature>
<dbReference type="InterPro" id="IPR011701">
    <property type="entry name" value="MFS"/>
</dbReference>
<comment type="similarity">
    <text evidence="2">Belongs to the major facilitator superfamily. TCR/Tet family.</text>
</comment>
<feature type="transmembrane region" description="Helical" evidence="9">
    <location>
        <begin position="308"/>
        <end position="335"/>
    </location>
</feature>
<sequence length="421" mass="45155">MSQGSKILELPVIAAIPLVMVLGNSMIVPVLPTMEEKLNLTQFQVSLIITAFSFAAGLIIPLVGYLSDRFGRKIIIVPALILYGLGGVSAGVAAWLMSDAYPIILISRIIQGIGAAGTAPIAMALIGDLYSGGKESKALGLIEATNGLGKVLSPILGSLIALLVWYAVFFAFPVLCFFTALAVWFFVKESKPPKPKPLKQYINSIKEIFKKQGSWLITAFVVGATGLFILFGVLFYLSDVLETNYKVDGMLKGLILAIPLMGTVTTSYITGGRIKQNKPLMRKLMLIGLLLMTGSLVAVAFFKQIYLMIGLLTISSIGNGLVLPCLNTLITGAVAKSERGMITSLYNSLRFLGVAVGPPVFGWLMEISHRFMFLSVAGLAALIWVLTFFLIKPGAGNKTKGKETKASPSVPSTLFKKIPAK</sequence>
<dbReference type="SUPFAM" id="SSF103473">
    <property type="entry name" value="MFS general substrate transporter"/>
    <property type="match status" value="1"/>
</dbReference>
<feature type="transmembrane region" description="Helical" evidence="9">
    <location>
        <begin position="74"/>
        <end position="97"/>
    </location>
</feature>
<evidence type="ECO:0000256" key="3">
    <source>
        <dbReference type="ARBA" id="ARBA00022448"/>
    </source>
</evidence>
<organism evidence="11 12">
    <name type="scientific">Ammoniphilus resinae</name>
    <dbReference type="NCBI Taxonomy" id="861532"/>
    <lineage>
        <taxon>Bacteria</taxon>
        <taxon>Bacillati</taxon>
        <taxon>Bacillota</taxon>
        <taxon>Bacilli</taxon>
        <taxon>Bacillales</taxon>
        <taxon>Paenibacillaceae</taxon>
        <taxon>Aneurinibacillus group</taxon>
        <taxon>Ammoniphilus</taxon>
    </lineage>
</organism>
<dbReference type="PROSITE" id="PS00216">
    <property type="entry name" value="SUGAR_TRANSPORT_1"/>
    <property type="match status" value="1"/>
</dbReference>
<evidence type="ECO:0000256" key="6">
    <source>
        <dbReference type="ARBA" id="ARBA00022989"/>
    </source>
</evidence>
<reference evidence="11 12" key="1">
    <citation type="submission" date="2021-03" db="EMBL/GenBank/DDBJ databases">
        <title>Genomic Encyclopedia of Type Strains, Phase IV (KMG-IV): sequencing the most valuable type-strain genomes for metagenomic binning, comparative biology and taxonomic classification.</title>
        <authorList>
            <person name="Goeker M."/>
        </authorList>
    </citation>
    <scope>NUCLEOTIDE SEQUENCE [LARGE SCALE GENOMIC DNA]</scope>
    <source>
        <strain evidence="11 12">DSM 24738</strain>
    </source>
</reference>
<proteinExistence type="inferred from homology"/>
<dbReference type="InterPro" id="IPR050189">
    <property type="entry name" value="MFS_Efflux_Transporters"/>
</dbReference>
<feature type="transmembrane region" description="Helical" evidence="9">
    <location>
        <begin position="347"/>
        <end position="365"/>
    </location>
</feature>
<evidence type="ECO:0000313" key="12">
    <source>
        <dbReference type="Proteomes" id="UP001519343"/>
    </source>
</evidence>
<keyword evidence="5 9" id="KW-0812">Transmembrane</keyword>
<dbReference type="PRINTS" id="PR01035">
    <property type="entry name" value="TCRTETA"/>
</dbReference>
<feature type="transmembrane region" description="Helical" evidence="9">
    <location>
        <begin position="103"/>
        <end position="126"/>
    </location>
</feature>
<feature type="domain" description="Major facilitator superfamily (MFS) profile" evidence="10">
    <location>
        <begin position="9"/>
        <end position="395"/>
    </location>
</feature>
<dbReference type="PANTHER" id="PTHR43124">
    <property type="entry name" value="PURINE EFFLUX PUMP PBUE"/>
    <property type="match status" value="1"/>
</dbReference>
<dbReference type="InterPro" id="IPR036259">
    <property type="entry name" value="MFS_trans_sf"/>
</dbReference>
<evidence type="ECO:0000256" key="5">
    <source>
        <dbReference type="ARBA" id="ARBA00022692"/>
    </source>
</evidence>
<comment type="caution">
    <text evidence="11">The sequence shown here is derived from an EMBL/GenBank/DDBJ whole genome shotgun (WGS) entry which is preliminary data.</text>
</comment>
<feature type="transmembrane region" description="Helical" evidence="9">
    <location>
        <begin position="12"/>
        <end position="31"/>
    </location>
</feature>
<feature type="transmembrane region" description="Helical" evidence="9">
    <location>
        <begin position="43"/>
        <end position="67"/>
    </location>
</feature>
<dbReference type="Gene3D" id="1.20.1250.20">
    <property type="entry name" value="MFS general substrate transporter like domains"/>
    <property type="match status" value="1"/>
</dbReference>
<feature type="transmembrane region" description="Helical" evidence="9">
    <location>
        <begin position="283"/>
        <end position="302"/>
    </location>
</feature>
<dbReference type="InterPro" id="IPR005829">
    <property type="entry name" value="Sugar_transporter_CS"/>
</dbReference>
<comment type="subcellular location">
    <subcellularLocation>
        <location evidence="1">Cell membrane</location>
        <topology evidence="1">Multi-pass membrane protein</topology>
    </subcellularLocation>
</comment>
<keyword evidence="3" id="KW-0813">Transport</keyword>
<dbReference type="PANTHER" id="PTHR43124:SF3">
    <property type="entry name" value="CHLORAMPHENICOL EFFLUX PUMP RV0191"/>
    <property type="match status" value="1"/>
</dbReference>
<evidence type="ECO:0000256" key="7">
    <source>
        <dbReference type="ARBA" id="ARBA00023136"/>
    </source>
</evidence>
<dbReference type="InterPro" id="IPR020846">
    <property type="entry name" value="MFS_dom"/>
</dbReference>